<proteinExistence type="predicted"/>
<keyword evidence="2" id="KW-1185">Reference proteome</keyword>
<organism evidence="1 2">
    <name type="scientific">Gimesia maris</name>
    <dbReference type="NCBI Taxonomy" id="122"/>
    <lineage>
        <taxon>Bacteria</taxon>
        <taxon>Pseudomonadati</taxon>
        <taxon>Planctomycetota</taxon>
        <taxon>Planctomycetia</taxon>
        <taxon>Planctomycetales</taxon>
        <taxon>Planctomycetaceae</taxon>
        <taxon>Gimesia</taxon>
    </lineage>
</organism>
<sequence length="979" mass="109903">MTHNVSSACFSSSPFHSSPVRRLPLILILFFSVGSESAATASDDITAQSGTSLHILANIDGTDQLHISHRAVRWKHGSWAWPTHVEINGQPWSPRQQQTLQVGSDSPFVQSHIRLAGATINKIQGRGQVRLGYDANGLIVRFDDEGHNGSARYEVLITFADQICKQSKQMIQDLTSETGLPPKPLELNIQTKIDGADAIHIDSDKVKWTHYESSWPRKVSLNDRNWDPYAEPVFKPESKGFFIPAGLNLSAAELVEKKGRGAVQLLKSDDRLTIRFDDRHAPGSDHYTARVRIPISQLWPVEIRCDLPQHVVGASLTVVRYEKDKKRPTIIPRQHVFDHLGRTVIALPAGSYRFEVQHQPRPQVLVALKSSRVEVGSATTVRLQSIQIPTPQLAVQGFRRLELTQLGIRSILPTGAVSWKRNAQAENVSLVLSKDESYRIRVFGSNEYAQVALWKELKTNEIRRIQETAETMVRSSFGWQSESLPPVAAGVKLDFPDSQYEFPITNNSLFLTNRRFLKLGYWFQIKNGRKVVFHPRGYVLPQPPTGHLFELGGPLVGRASAAILTNENLGSPNARQLWTDICLMDPQGHILDHQKSSIDWNWEVQMRDGAAPPKPPLTQEAVQRLGNVTDTVLLKARYQLDQPAELVLSPERFVARKSKRVSTTSPAYMNWRTSAYLAKVERSLSEIASEREIPLNPSYRVKLTWWLNGGAVGGHGGTTMPLSGMTGDFNWFKHPWAISHELLHGFGYGHDEDMNRTDRVVQKRFLEHKWFVADHPNHVPEFLLQPNADLTEFVPGKPVDLLNLIDLERDTLSGEWKLKNGVLFTPTSSGGRLKLPVEAPASYELLMVVTRLKGRDTLGLEIVAGEKNNGTMLALDGWLGRACGLHFLDGRGGDQNESTYQGGVFPDQKEHTILCRVTPESVEVDVDDNRIIDWHGDPKRFRHSSDSAATRGRELFLAETKNVSYRISKIQLRTIKSPE</sequence>
<dbReference type="EMBL" id="CP042910">
    <property type="protein sequence ID" value="QEG17897.1"/>
    <property type="molecule type" value="Genomic_DNA"/>
</dbReference>
<dbReference type="Proteomes" id="UP000322887">
    <property type="component" value="Chromosome"/>
</dbReference>
<gene>
    <name evidence="1" type="ORF">GmarT_37810</name>
</gene>
<reference evidence="1 2" key="1">
    <citation type="submission" date="2019-08" db="EMBL/GenBank/DDBJ databases">
        <title>Deep-cultivation of Planctomycetes and their phenomic and genomic characterization uncovers novel biology.</title>
        <authorList>
            <person name="Wiegand S."/>
            <person name="Jogler M."/>
            <person name="Boedeker C."/>
            <person name="Pinto D."/>
            <person name="Vollmers J."/>
            <person name="Rivas-Marin E."/>
            <person name="Kohn T."/>
            <person name="Peeters S.H."/>
            <person name="Heuer A."/>
            <person name="Rast P."/>
            <person name="Oberbeckmann S."/>
            <person name="Bunk B."/>
            <person name="Jeske O."/>
            <person name="Meyerdierks A."/>
            <person name="Storesund J.E."/>
            <person name="Kallscheuer N."/>
            <person name="Luecker S."/>
            <person name="Lage O.M."/>
            <person name="Pohl T."/>
            <person name="Merkel B.J."/>
            <person name="Hornburger P."/>
            <person name="Mueller R.-W."/>
            <person name="Bruemmer F."/>
            <person name="Labrenz M."/>
            <person name="Spormann A.M."/>
            <person name="Op den Camp H."/>
            <person name="Overmann J."/>
            <person name="Amann R."/>
            <person name="Jetten M.S.M."/>
            <person name="Mascher T."/>
            <person name="Medema M.H."/>
            <person name="Devos D.P."/>
            <person name="Kaster A.-K."/>
            <person name="Ovreas L."/>
            <person name="Rohde M."/>
            <person name="Galperin M.Y."/>
            <person name="Jogler C."/>
        </authorList>
    </citation>
    <scope>NUCLEOTIDE SEQUENCE [LARGE SCALE GENOMIC DNA]</scope>
    <source>
        <strain evidence="1 2">DSM 8797</strain>
    </source>
</reference>
<evidence type="ECO:0000313" key="1">
    <source>
        <dbReference type="EMBL" id="QEG17897.1"/>
    </source>
</evidence>
<evidence type="ECO:0000313" key="2">
    <source>
        <dbReference type="Proteomes" id="UP000322887"/>
    </source>
</evidence>
<evidence type="ECO:0008006" key="3">
    <source>
        <dbReference type="Google" id="ProtNLM"/>
    </source>
</evidence>
<protein>
    <recommendedName>
        <fullName evidence="3">3-keto-disaccharide hydrolase domain-containing protein</fullName>
    </recommendedName>
</protein>
<name>A0ABX5YQI2_9PLAN</name>
<accession>A0ABX5YQI2</accession>